<name>A0A2P7EGY8_9SYNE</name>
<keyword evidence="1" id="KW-1133">Transmembrane helix</keyword>
<protein>
    <recommendedName>
        <fullName evidence="4">DUF998 domain-containing protein</fullName>
    </recommendedName>
</protein>
<dbReference type="AlphaFoldDB" id="A0A2P7EGY8"/>
<keyword evidence="1" id="KW-0472">Membrane</keyword>
<dbReference type="Pfam" id="PF06197">
    <property type="entry name" value="DUF998"/>
    <property type="match status" value="1"/>
</dbReference>
<gene>
    <name evidence="2" type="ORF">C7K08_02245</name>
</gene>
<keyword evidence="1" id="KW-0812">Transmembrane</keyword>
<comment type="caution">
    <text evidence="2">The sequence shown here is derived from an EMBL/GenBank/DDBJ whole genome shotgun (WGS) entry which is preliminary data.</text>
</comment>
<feature type="transmembrane region" description="Helical" evidence="1">
    <location>
        <begin position="106"/>
        <end position="128"/>
    </location>
</feature>
<dbReference type="Proteomes" id="UP000240206">
    <property type="component" value="Unassembled WGS sequence"/>
</dbReference>
<proteinExistence type="predicted"/>
<accession>A0A2P7EGY8</accession>
<dbReference type="EMBL" id="PXVC01000005">
    <property type="protein sequence ID" value="PSI02482.1"/>
    <property type="molecule type" value="Genomic_DNA"/>
</dbReference>
<organism evidence="2 3">
    <name type="scientific">Synechococcus lacustris str. Tous</name>
    <dbReference type="NCBI Taxonomy" id="1910958"/>
    <lineage>
        <taxon>Bacteria</taxon>
        <taxon>Bacillati</taxon>
        <taxon>Cyanobacteriota</taxon>
        <taxon>Cyanophyceae</taxon>
        <taxon>Synechococcales</taxon>
        <taxon>Synechococcaceae</taxon>
        <taxon>Synechococcus</taxon>
    </lineage>
</organism>
<dbReference type="RefSeq" id="WP_106499028.1">
    <property type="nucleotide sequence ID" value="NZ_PXVC01000005.1"/>
</dbReference>
<evidence type="ECO:0008006" key="4">
    <source>
        <dbReference type="Google" id="ProtNLM"/>
    </source>
</evidence>
<keyword evidence="3" id="KW-1185">Reference proteome</keyword>
<feature type="transmembrane region" description="Helical" evidence="1">
    <location>
        <begin position="12"/>
        <end position="36"/>
    </location>
</feature>
<dbReference type="InterPro" id="IPR009339">
    <property type="entry name" value="DUF998"/>
</dbReference>
<feature type="transmembrane region" description="Helical" evidence="1">
    <location>
        <begin position="80"/>
        <end position="99"/>
    </location>
</feature>
<sequence length="241" mass="26162">MGKNRTCGLVGNGVALKLGAIVWIVSIQSFLMQWWIASTWPKPYSPSINFISDLGATSCGILLGNIQHAARYVCSPEHHWMNSSFVLSGITIGIGAILLRARLMPGALGFMATSLFITSGIGVAMVGLNPENMQIARHIVGAYLNAYGASFAFILMGISLAKQRLNRRLGFFILGFGILFLLFNILYTIGFYGNLPFLSLGLGDGGMEKLCNYPIGILLILIGFYALFQKIHPNIPLTLEA</sequence>
<feature type="transmembrane region" description="Helical" evidence="1">
    <location>
        <begin position="170"/>
        <end position="192"/>
    </location>
</feature>
<evidence type="ECO:0000313" key="2">
    <source>
        <dbReference type="EMBL" id="PSI02482.1"/>
    </source>
</evidence>
<evidence type="ECO:0000256" key="1">
    <source>
        <dbReference type="SAM" id="Phobius"/>
    </source>
</evidence>
<evidence type="ECO:0000313" key="3">
    <source>
        <dbReference type="Proteomes" id="UP000240206"/>
    </source>
</evidence>
<feature type="transmembrane region" description="Helical" evidence="1">
    <location>
        <begin position="212"/>
        <end position="228"/>
    </location>
</feature>
<reference evidence="3" key="1">
    <citation type="submission" date="2018-03" db="EMBL/GenBank/DDBJ databases">
        <title>Ecological and genomic features of two cosmopolitan and abundant freshwater picocyanobacteria.</title>
        <authorList>
            <person name="Cabello-Yeves P.J."/>
            <person name="Picazo A."/>
            <person name="Camacho A."/>
            <person name="Callieri C."/>
            <person name="Rosselli R."/>
            <person name="Roda-Garcia J."/>
            <person name="Coutinho F.H."/>
            <person name="Rodriguez-Valera F."/>
        </authorList>
    </citation>
    <scope>NUCLEOTIDE SEQUENCE [LARGE SCALE GENOMIC DNA]</scope>
    <source>
        <strain evidence="3">Tous</strain>
    </source>
</reference>
<feature type="transmembrane region" description="Helical" evidence="1">
    <location>
        <begin position="140"/>
        <end position="158"/>
    </location>
</feature>